<dbReference type="SUPFAM" id="SSF46689">
    <property type="entry name" value="Homeodomain-like"/>
    <property type="match status" value="1"/>
</dbReference>
<dbReference type="Proteomes" id="UP000612362">
    <property type="component" value="Unassembled WGS sequence"/>
</dbReference>
<feature type="DNA-binding region" description="H-T-H motif" evidence="2">
    <location>
        <begin position="32"/>
        <end position="51"/>
    </location>
</feature>
<reference evidence="4" key="1">
    <citation type="submission" date="2020-10" db="EMBL/GenBank/DDBJ databases">
        <title>Taxonomic study of unclassified bacteria belonging to the class Ktedonobacteria.</title>
        <authorList>
            <person name="Yabe S."/>
            <person name="Wang C.M."/>
            <person name="Zheng Y."/>
            <person name="Sakai Y."/>
            <person name="Cavaletti L."/>
            <person name="Monciardini P."/>
            <person name="Donadio S."/>
        </authorList>
    </citation>
    <scope>NUCLEOTIDE SEQUENCE</scope>
    <source>
        <strain evidence="4">SOSP1-1</strain>
    </source>
</reference>
<dbReference type="EMBL" id="BNJF01000009">
    <property type="protein sequence ID" value="GHO50652.1"/>
    <property type="molecule type" value="Genomic_DNA"/>
</dbReference>
<organism evidence="4 5">
    <name type="scientific">Ktedonospora formicarum</name>
    <dbReference type="NCBI Taxonomy" id="2778364"/>
    <lineage>
        <taxon>Bacteria</taxon>
        <taxon>Bacillati</taxon>
        <taxon>Chloroflexota</taxon>
        <taxon>Ktedonobacteria</taxon>
        <taxon>Ktedonobacterales</taxon>
        <taxon>Ktedonobacteraceae</taxon>
        <taxon>Ktedonospora</taxon>
    </lineage>
</organism>
<gene>
    <name evidence="4" type="ORF">KSX_88150</name>
</gene>
<sequence>MSAMIRDAEATKKRILEAALQEFATHGIAGARVDKIAEIARSNKAQIYYYFGNKEGLFDAVFNALCVEGLRATPIDITDLPGYAGHLFDNFEDHPEIARLTTWYRLERAGSAEPLTIVLESLQGKANTIAQAQQAGLLSSHYAPADLLGLILHLSMLWASATPEFEVLISGQSRSHRRKVVTDAVRGLLTQ</sequence>
<dbReference type="SUPFAM" id="SSF48498">
    <property type="entry name" value="Tetracyclin repressor-like, C-terminal domain"/>
    <property type="match status" value="1"/>
</dbReference>
<evidence type="ECO:0000259" key="3">
    <source>
        <dbReference type="PROSITE" id="PS50977"/>
    </source>
</evidence>
<dbReference type="Pfam" id="PF00440">
    <property type="entry name" value="TetR_N"/>
    <property type="match status" value="1"/>
</dbReference>
<dbReference type="GO" id="GO:0006355">
    <property type="term" value="P:regulation of DNA-templated transcription"/>
    <property type="evidence" value="ECO:0007669"/>
    <property type="project" value="UniProtKB-ARBA"/>
</dbReference>
<feature type="domain" description="HTH tetR-type" evidence="3">
    <location>
        <begin position="9"/>
        <end position="69"/>
    </location>
</feature>
<evidence type="ECO:0000256" key="2">
    <source>
        <dbReference type="PROSITE-ProRule" id="PRU00335"/>
    </source>
</evidence>
<protein>
    <submittedName>
        <fullName evidence="4">TetR family transcriptional regulator</fullName>
    </submittedName>
</protein>
<dbReference type="InterPro" id="IPR036271">
    <property type="entry name" value="Tet_transcr_reg_TetR-rel_C_sf"/>
</dbReference>
<accession>A0A8J3MVS6</accession>
<dbReference type="InterPro" id="IPR001647">
    <property type="entry name" value="HTH_TetR"/>
</dbReference>
<keyword evidence="5" id="KW-1185">Reference proteome</keyword>
<dbReference type="InterPro" id="IPR009057">
    <property type="entry name" value="Homeodomain-like_sf"/>
</dbReference>
<dbReference type="InterPro" id="IPR050109">
    <property type="entry name" value="HTH-type_TetR-like_transc_reg"/>
</dbReference>
<dbReference type="PANTHER" id="PTHR30328:SF54">
    <property type="entry name" value="HTH-TYPE TRANSCRIPTIONAL REPRESSOR SCO4008"/>
    <property type="match status" value="1"/>
</dbReference>
<dbReference type="PANTHER" id="PTHR30328">
    <property type="entry name" value="TRANSCRIPTIONAL REPRESSOR"/>
    <property type="match status" value="1"/>
</dbReference>
<dbReference type="PRINTS" id="PR00455">
    <property type="entry name" value="HTHTETR"/>
</dbReference>
<name>A0A8J3MVS6_9CHLR</name>
<evidence type="ECO:0000313" key="4">
    <source>
        <dbReference type="EMBL" id="GHO50652.1"/>
    </source>
</evidence>
<dbReference type="GO" id="GO:0003677">
    <property type="term" value="F:DNA binding"/>
    <property type="evidence" value="ECO:0007669"/>
    <property type="project" value="UniProtKB-UniRule"/>
</dbReference>
<dbReference type="Pfam" id="PF17926">
    <property type="entry name" value="TetR_C_21"/>
    <property type="match status" value="1"/>
</dbReference>
<dbReference type="Gene3D" id="1.10.357.10">
    <property type="entry name" value="Tetracycline Repressor, domain 2"/>
    <property type="match status" value="1"/>
</dbReference>
<comment type="caution">
    <text evidence="4">The sequence shown here is derived from an EMBL/GenBank/DDBJ whole genome shotgun (WGS) entry which is preliminary data.</text>
</comment>
<dbReference type="AlphaFoldDB" id="A0A8J3MVS6"/>
<evidence type="ECO:0000313" key="5">
    <source>
        <dbReference type="Proteomes" id="UP000612362"/>
    </source>
</evidence>
<evidence type="ECO:0000256" key="1">
    <source>
        <dbReference type="ARBA" id="ARBA00023125"/>
    </source>
</evidence>
<dbReference type="InterPro" id="IPR041467">
    <property type="entry name" value="Sco4008_C"/>
</dbReference>
<proteinExistence type="predicted"/>
<dbReference type="PROSITE" id="PS50977">
    <property type="entry name" value="HTH_TETR_2"/>
    <property type="match status" value="1"/>
</dbReference>
<keyword evidence="1 2" id="KW-0238">DNA-binding</keyword>